<evidence type="ECO:0000256" key="1">
    <source>
        <dbReference type="ARBA" id="ARBA00010541"/>
    </source>
</evidence>
<reference evidence="7 8" key="1">
    <citation type="journal article" date="2023" name="Life. Sci Alliance">
        <title>Evolutionary insights into 3D genome organization and epigenetic landscape of Vigna mungo.</title>
        <authorList>
            <person name="Junaid A."/>
            <person name="Singh B."/>
            <person name="Bhatia S."/>
        </authorList>
    </citation>
    <scope>NUCLEOTIDE SEQUENCE [LARGE SCALE GENOMIC DNA]</scope>
    <source>
        <strain evidence="7">Urdbean</strain>
    </source>
</reference>
<dbReference type="FunFam" id="2.40.10.10:FF:000012">
    <property type="entry name" value="protease Do-like 9"/>
    <property type="match status" value="1"/>
</dbReference>
<evidence type="ECO:0000313" key="8">
    <source>
        <dbReference type="Proteomes" id="UP001374535"/>
    </source>
</evidence>
<organism evidence="7 8">
    <name type="scientific">Vigna mungo</name>
    <name type="common">Black gram</name>
    <name type="synonym">Phaseolus mungo</name>
    <dbReference type="NCBI Taxonomy" id="3915"/>
    <lineage>
        <taxon>Eukaryota</taxon>
        <taxon>Viridiplantae</taxon>
        <taxon>Streptophyta</taxon>
        <taxon>Embryophyta</taxon>
        <taxon>Tracheophyta</taxon>
        <taxon>Spermatophyta</taxon>
        <taxon>Magnoliopsida</taxon>
        <taxon>eudicotyledons</taxon>
        <taxon>Gunneridae</taxon>
        <taxon>Pentapetalae</taxon>
        <taxon>rosids</taxon>
        <taxon>fabids</taxon>
        <taxon>Fabales</taxon>
        <taxon>Fabaceae</taxon>
        <taxon>Papilionoideae</taxon>
        <taxon>50 kb inversion clade</taxon>
        <taxon>NPAAA clade</taxon>
        <taxon>indigoferoid/millettioid clade</taxon>
        <taxon>Phaseoleae</taxon>
        <taxon>Vigna</taxon>
    </lineage>
</organism>
<dbReference type="AlphaFoldDB" id="A0AAQ3MTT6"/>
<dbReference type="PRINTS" id="PR00834">
    <property type="entry name" value="PROTEASES2C"/>
</dbReference>
<evidence type="ECO:0000256" key="3">
    <source>
        <dbReference type="ARBA" id="ARBA00022801"/>
    </source>
</evidence>
<dbReference type="SUPFAM" id="SSF50494">
    <property type="entry name" value="Trypsin-like serine proteases"/>
    <property type="match status" value="1"/>
</dbReference>
<dbReference type="SUPFAM" id="SSF50156">
    <property type="entry name" value="PDZ domain-like"/>
    <property type="match status" value="1"/>
</dbReference>
<feature type="compositionally biased region" description="Basic and acidic residues" evidence="5">
    <location>
        <begin position="51"/>
        <end position="69"/>
    </location>
</feature>
<feature type="region of interest" description="Disordered" evidence="5">
    <location>
        <begin position="41"/>
        <end position="79"/>
    </location>
</feature>
<dbReference type="Gene3D" id="2.30.42.10">
    <property type="match status" value="1"/>
</dbReference>
<dbReference type="Pfam" id="PF17815">
    <property type="entry name" value="PDZ_3"/>
    <property type="match status" value="1"/>
</dbReference>
<evidence type="ECO:0000256" key="4">
    <source>
        <dbReference type="ARBA" id="ARBA00022825"/>
    </source>
</evidence>
<dbReference type="GO" id="GO:0004252">
    <property type="term" value="F:serine-type endopeptidase activity"/>
    <property type="evidence" value="ECO:0007669"/>
    <property type="project" value="InterPro"/>
</dbReference>
<dbReference type="PANTHER" id="PTHR45980:SF6">
    <property type="entry name" value="PROTEASE DO-LIKE 2, CHLOROPLASTIC"/>
    <property type="match status" value="1"/>
</dbReference>
<protein>
    <recommendedName>
        <fullName evidence="6">Protease Do-like PDZ domain-containing protein</fullName>
    </recommendedName>
</protein>
<keyword evidence="2" id="KW-0645">Protease</keyword>
<evidence type="ECO:0000256" key="2">
    <source>
        <dbReference type="ARBA" id="ARBA00022670"/>
    </source>
</evidence>
<dbReference type="PANTHER" id="PTHR45980">
    <property type="match status" value="1"/>
</dbReference>
<dbReference type="CDD" id="cd06779">
    <property type="entry name" value="cpPDZ_Deg_HtrA-like"/>
    <property type="match status" value="1"/>
</dbReference>
<comment type="similarity">
    <text evidence="1">Belongs to the peptidase S1C family.</text>
</comment>
<keyword evidence="4" id="KW-0720">Serine protease</keyword>
<dbReference type="InterPro" id="IPR036034">
    <property type="entry name" value="PDZ_sf"/>
</dbReference>
<proteinExistence type="inferred from homology"/>
<keyword evidence="3" id="KW-0378">Hydrolase</keyword>
<feature type="region of interest" description="Disordered" evidence="5">
    <location>
        <begin position="630"/>
        <end position="653"/>
    </location>
</feature>
<dbReference type="Proteomes" id="UP001374535">
    <property type="component" value="Chromosome 9"/>
</dbReference>
<name>A0AAQ3MTT6_VIGMU</name>
<dbReference type="GO" id="GO:0006508">
    <property type="term" value="P:proteolysis"/>
    <property type="evidence" value="ECO:0007669"/>
    <property type="project" value="UniProtKB-KW"/>
</dbReference>
<evidence type="ECO:0000313" key="7">
    <source>
        <dbReference type="EMBL" id="WVY97006.1"/>
    </source>
</evidence>
<keyword evidence="8" id="KW-1185">Reference proteome</keyword>
<dbReference type="InterPro" id="IPR009003">
    <property type="entry name" value="Peptidase_S1_PA"/>
</dbReference>
<evidence type="ECO:0000256" key="5">
    <source>
        <dbReference type="SAM" id="MobiDB-lite"/>
    </source>
</evidence>
<dbReference type="InterPro" id="IPR041517">
    <property type="entry name" value="DEGP_PDZ"/>
</dbReference>
<dbReference type="EMBL" id="CP144692">
    <property type="protein sequence ID" value="WVY97006.1"/>
    <property type="molecule type" value="Genomic_DNA"/>
</dbReference>
<dbReference type="Gene3D" id="3.20.190.20">
    <property type="match status" value="1"/>
</dbReference>
<accession>A0AAQ3MTT6</accession>
<dbReference type="Gene3D" id="2.40.10.10">
    <property type="entry name" value="Trypsin-like serine proteases"/>
    <property type="match status" value="2"/>
</dbReference>
<dbReference type="InterPro" id="IPR043504">
    <property type="entry name" value="Peptidase_S1_PA_chymotrypsin"/>
</dbReference>
<sequence length="664" mass="72832">MAVALSSFTSLSSVLFSTVKFRCSFGQKPIIASIRCNHSHRLSSSSSKSNRQKEGAAHKKQHSKDERPSRGNAVEPQSTSSKAFGILRRNKEMFDSKDQQVLDLIPVSGGILLHLGMGGKLALVEPSDLQDSAFLNAVVKGKSCTSNFKFRKQMLFTSCLCLLVCVLASSPPWFTAPTLLRIIHFLGKNRDNTLALEGNAFMIGDRKLLTNAHCVEHDTQVKVKKRGDDSKYVAKVLARGVDCDIALLSVENDEFWRDVEPLRFGRLPHLQDSVTVVGYPLGGDTISVTKGVVSRIEVTSYAHGSSDLLGIQIDAAINPGNSGGPAFNDQGECIGVAFQVFRSEEAENIGYVIPTTVVSHFLTDYEKNGRYTGFPCLGVLIQKLENPALRAWLKVQSNEGVLVRRVEPTSDAINVLKEGDVIVSFDDVRVGSEGTVPFRTNERIAFHFLISQKFSGDTAELGIIRAGSFMKTKIVLNSRVHLVPYHIDEGQPSYLIIAGLVFTPLSEPLIEEECEDSIGLKLLARARYSLARFKGEQIVILSQVLANEVNIGYEDMGNQQASHVVKFNGTRIKNIHHLAHLVDSCKDRYLRFEFEDSYVAVLEREAVAGASSSILSDYGIPSGRSSDLSKPYVDSLEGDQPGNQEFGDSPVSNFEIGSDGLLWA</sequence>
<dbReference type="InterPro" id="IPR046449">
    <property type="entry name" value="DEGP_PDZ_sf"/>
</dbReference>
<feature type="domain" description="Protease Do-like PDZ" evidence="6">
    <location>
        <begin position="483"/>
        <end position="627"/>
    </location>
</feature>
<dbReference type="Pfam" id="PF13365">
    <property type="entry name" value="Trypsin_2"/>
    <property type="match status" value="1"/>
</dbReference>
<gene>
    <name evidence="7" type="ORF">V8G54_029157</name>
</gene>
<dbReference type="InterPro" id="IPR001940">
    <property type="entry name" value="Peptidase_S1C"/>
</dbReference>
<evidence type="ECO:0000259" key="6">
    <source>
        <dbReference type="Pfam" id="PF17815"/>
    </source>
</evidence>